<feature type="region of interest" description="Disordered" evidence="1">
    <location>
        <begin position="530"/>
        <end position="549"/>
    </location>
</feature>
<proteinExistence type="predicted"/>
<evidence type="ECO:0000313" key="2">
    <source>
        <dbReference type="EMBL" id="WAR13152.1"/>
    </source>
</evidence>
<gene>
    <name evidence="2" type="ORF">MAR_027332</name>
</gene>
<feature type="region of interest" description="Disordered" evidence="1">
    <location>
        <begin position="1"/>
        <end position="30"/>
    </location>
</feature>
<sequence>MASSSRSQLFAVGSGGGGDGGGIDTMSSTTSLPADMKELHAFGKQVENSCKSISDFDSESDISTSISGKQLAGLNKTESKYDQHNQCTKGLESKRVDEALQMRRKMGKHTVEKDNVSEFSDLSSISGTTSQSGRRRKTNKSRAQTDLGSENGKPHSREKGRETTPDGNDTSYSDMSACSAGSEKKKKRKNKVKIITEEEVVRDLEEKTKKKISFNSNIKEIEEEEEEASGSRGAAGEHVEDNTEDASNLDSNDVSDKHEDSLTKEDSGLIPLENQVKFCQERATVVEKSYGSFCDTLASITRKIARMRDKGDLLSKQVLEFAEKEKISVSTSKHMKDFARNLATIQDYREAEIHRLESKVIKPLSSYGGRCKTIKQVIKREQGAIAREVKQRKNLDKVRSKKTGDNHAIAETELMKAQTDASIGSQALAKQMREFEKEKLHDLKHVLADFVSVEMVFHTKAIEYYSQCFDSLASIDEEDDLEEFSRKLNLTQGHSSTVALPEDMQVPEGTIGSMGSTFLSTTGLQSSEYTSTGDSYTYTYGDSTMSTGEKRVRIQTVGKSAMYQGVDDDDDDDDDDDEDDDDEDDEN</sequence>
<feature type="region of interest" description="Disordered" evidence="1">
    <location>
        <begin position="70"/>
        <end position="266"/>
    </location>
</feature>
<feature type="compositionally biased region" description="Basic and acidic residues" evidence="1">
    <location>
        <begin position="91"/>
        <end position="101"/>
    </location>
</feature>
<dbReference type="Pfam" id="PF06730">
    <property type="entry name" value="FAM92"/>
    <property type="match status" value="1"/>
</dbReference>
<feature type="compositionally biased region" description="Basic and acidic residues" evidence="1">
    <location>
        <begin position="152"/>
        <end position="164"/>
    </location>
</feature>
<name>A0ABY7EW70_MYAAR</name>
<protein>
    <submittedName>
        <fullName evidence="2">CBAR2-like protein</fullName>
    </submittedName>
</protein>
<evidence type="ECO:0000256" key="1">
    <source>
        <dbReference type="SAM" id="MobiDB-lite"/>
    </source>
</evidence>
<reference evidence="2" key="1">
    <citation type="submission" date="2022-11" db="EMBL/GenBank/DDBJ databases">
        <title>Centuries of genome instability and evolution in soft-shell clam transmissible cancer (bioRxiv).</title>
        <authorList>
            <person name="Hart S.F.M."/>
            <person name="Yonemitsu M.A."/>
            <person name="Giersch R.M."/>
            <person name="Beal B.F."/>
            <person name="Arriagada G."/>
            <person name="Davis B.W."/>
            <person name="Ostrander E.A."/>
            <person name="Goff S.P."/>
            <person name="Metzger M.J."/>
        </authorList>
    </citation>
    <scope>NUCLEOTIDE SEQUENCE</scope>
    <source>
        <strain evidence="2">MELC-2E11</strain>
        <tissue evidence="2">Siphon/mantle</tissue>
    </source>
</reference>
<evidence type="ECO:0000313" key="3">
    <source>
        <dbReference type="Proteomes" id="UP001164746"/>
    </source>
</evidence>
<dbReference type="InterPro" id="IPR027267">
    <property type="entry name" value="AH/BAR_dom_sf"/>
</dbReference>
<dbReference type="Gene3D" id="1.20.1270.60">
    <property type="entry name" value="Arfaptin homology (AH) domain/BAR domain"/>
    <property type="match status" value="1"/>
</dbReference>
<keyword evidence="3" id="KW-1185">Reference proteome</keyword>
<feature type="compositionally biased region" description="Gly residues" evidence="1">
    <location>
        <begin position="13"/>
        <end position="23"/>
    </location>
</feature>
<dbReference type="PANTHER" id="PTHR21223">
    <property type="entry name" value="CBY1-INTERACTING BAR DOMAIN-CONTAINING PROTEIN HOMOLOG"/>
    <property type="match status" value="1"/>
</dbReference>
<feature type="compositionally biased region" description="Basic and acidic residues" evidence="1">
    <location>
        <begin position="254"/>
        <end position="266"/>
    </location>
</feature>
<dbReference type="PANTHER" id="PTHR21223:SF2">
    <property type="entry name" value="CBY1-INTERACTING BAR DOMAIN-CONTAINING PROTEIN HOMOLOG"/>
    <property type="match status" value="1"/>
</dbReference>
<feature type="compositionally biased region" description="Polar residues" evidence="1">
    <location>
        <begin position="117"/>
        <end position="132"/>
    </location>
</feature>
<organism evidence="2 3">
    <name type="scientific">Mya arenaria</name>
    <name type="common">Soft-shell clam</name>
    <dbReference type="NCBI Taxonomy" id="6604"/>
    <lineage>
        <taxon>Eukaryota</taxon>
        <taxon>Metazoa</taxon>
        <taxon>Spiralia</taxon>
        <taxon>Lophotrochozoa</taxon>
        <taxon>Mollusca</taxon>
        <taxon>Bivalvia</taxon>
        <taxon>Autobranchia</taxon>
        <taxon>Heteroconchia</taxon>
        <taxon>Euheterodonta</taxon>
        <taxon>Imparidentia</taxon>
        <taxon>Neoheterodontei</taxon>
        <taxon>Myida</taxon>
        <taxon>Myoidea</taxon>
        <taxon>Myidae</taxon>
        <taxon>Mya</taxon>
    </lineage>
</organism>
<feature type="region of interest" description="Disordered" evidence="1">
    <location>
        <begin position="557"/>
        <end position="587"/>
    </location>
</feature>
<dbReference type="EMBL" id="CP111019">
    <property type="protein sequence ID" value="WAR13152.1"/>
    <property type="molecule type" value="Genomic_DNA"/>
</dbReference>
<dbReference type="SUPFAM" id="SSF103657">
    <property type="entry name" value="BAR/IMD domain-like"/>
    <property type="match status" value="1"/>
</dbReference>
<accession>A0ABY7EW70</accession>
<feature type="compositionally biased region" description="Low complexity" evidence="1">
    <location>
        <begin position="530"/>
        <end position="547"/>
    </location>
</feature>
<feature type="compositionally biased region" description="Polar residues" evidence="1">
    <location>
        <begin position="165"/>
        <end position="176"/>
    </location>
</feature>
<feature type="compositionally biased region" description="Acidic residues" evidence="1">
    <location>
        <begin position="566"/>
        <end position="587"/>
    </location>
</feature>
<dbReference type="InterPro" id="IPR009602">
    <property type="entry name" value="CBAR/FAM92"/>
</dbReference>
<feature type="compositionally biased region" description="Basic and acidic residues" evidence="1">
    <location>
        <begin position="194"/>
        <end position="208"/>
    </location>
</feature>
<dbReference type="Proteomes" id="UP001164746">
    <property type="component" value="Chromosome 8"/>
</dbReference>